<evidence type="ECO:0000313" key="3">
    <source>
        <dbReference type="EMBL" id="CAF4438825.1"/>
    </source>
</evidence>
<evidence type="ECO:0000313" key="2">
    <source>
        <dbReference type="EMBL" id="CAF1574316.1"/>
    </source>
</evidence>
<dbReference type="InterPro" id="IPR043519">
    <property type="entry name" value="NT_sf"/>
</dbReference>
<protein>
    <recommendedName>
        <fullName evidence="1">DNA-PKcs N-terminal domain-containing protein</fullName>
    </recommendedName>
</protein>
<dbReference type="Gene3D" id="3.30.460.40">
    <property type="match status" value="1"/>
</dbReference>
<feature type="non-terminal residue" evidence="2">
    <location>
        <position position="1"/>
    </location>
</feature>
<sequence>NCPVRELSVFLDKHGPVWTTIKSMSELLKQEKINHVVIGGLAVYLHGYRRTTHDLDILISKEDHQKFLEKCVGHGLKPKFPGARKKFINTYTKIPVDIIIQGEYPGKGDPGPVSFPDPQTCTEIISEFNVISLAKLIELKLASYKSLPIGRSKDLADVVELILENKLDADFANQLNDGCNELETGLETFAQHFTHFTELLYDEYESILKILIFWNQHVNYDVKKVSQRAYDTFLKGIADALKARAEIQDNGVPQRAIKTFKYFVQEFRRKIESPIMEIRSVGEEFLGPLERLTVMTIDYYPRYQPKSQATTCTSVIKMILAIQTKPTVCFKPFLSRIVNQSLILCCSYPLKSSVDPMMEEIDPDEEKSKTTFAIGKTIIYENYISLWKMVFDVTTTKEPEIVVYSIFDRQNM</sequence>
<dbReference type="Proteomes" id="UP000681722">
    <property type="component" value="Unassembled WGS sequence"/>
</dbReference>
<name>A0A815YRS3_9BILA</name>
<feature type="non-terminal residue" evidence="2">
    <location>
        <position position="412"/>
    </location>
</feature>
<evidence type="ECO:0000313" key="4">
    <source>
        <dbReference type="Proteomes" id="UP000663829"/>
    </source>
</evidence>
<dbReference type="SUPFAM" id="SSF81301">
    <property type="entry name" value="Nucleotidyltransferase"/>
    <property type="match status" value="1"/>
</dbReference>
<accession>A0A815YRS3</accession>
<dbReference type="Pfam" id="PF20500">
    <property type="entry name" value="DNA-PKcs_N"/>
    <property type="match status" value="1"/>
</dbReference>
<evidence type="ECO:0000259" key="1">
    <source>
        <dbReference type="Pfam" id="PF20500"/>
    </source>
</evidence>
<dbReference type="OrthoDB" id="10066232at2759"/>
<feature type="domain" description="DNA-PKcs N-terminal" evidence="1">
    <location>
        <begin position="273"/>
        <end position="403"/>
    </location>
</feature>
<dbReference type="EMBL" id="CAJNOQ010030387">
    <property type="protein sequence ID" value="CAF1574316.1"/>
    <property type="molecule type" value="Genomic_DNA"/>
</dbReference>
<dbReference type="InterPro" id="IPR046804">
    <property type="entry name" value="DNA-PKcs_N"/>
</dbReference>
<proteinExistence type="predicted"/>
<reference evidence="2" key="1">
    <citation type="submission" date="2021-02" db="EMBL/GenBank/DDBJ databases">
        <authorList>
            <person name="Nowell W R."/>
        </authorList>
    </citation>
    <scope>NUCLEOTIDE SEQUENCE</scope>
</reference>
<comment type="caution">
    <text evidence="2">The sequence shown here is derived from an EMBL/GenBank/DDBJ whole genome shotgun (WGS) entry which is preliminary data.</text>
</comment>
<dbReference type="AlphaFoldDB" id="A0A815YRS3"/>
<keyword evidence="4" id="KW-1185">Reference proteome</keyword>
<gene>
    <name evidence="2" type="ORF">GPM918_LOCUS40615</name>
    <name evidence="3" type="ORF">SRO942_LOCUS41580</name>
</gene>
<dbReference type="Proteomes" id="UP000663829">
    <property type="component" value="Unassembled WGS sequence"/>
</dbReference>
<dbReference type="EMBL" id="CAJOBC010096256">
    <property type="protein sequence ID" value="CAF4438825.1"/>
    <property type="molecule type" value="Genomic_DNA"/>
</dbReference>
<organism evidence="2 4">
    <name type="scientific">Didymodactylos carnosus</name>
    <dbReference type="NCBI Taxonomy" id="1234261"/>
    <lineage>
        <taxon>Eukaryota</taxon>
        <taxon>Metazoa</taxon>
        <taxon>Spiralia</taxon>
        <taxon>Gnathifera</taxon>
        <taxon>Rotifera</taxon>
        <taxon>Eurotatoria</taxon>
        <taxon>Bdelloidea</taxon>
        <taxon>Philodinida</taxon>
        <taxon>Philodinidae</taxon>
        <taxon>Didymodactylos</taxon>
    </lineage>
</organism>